<name>E1YAL0_9BACT</name>
<protein>
    <submittedName>
        <fullName evidence="1">Uncharacterized protein</fullName>
    </submittedName>
</protein>
<gene>
    <name evidence="1" type="ORF">N47_H24260</name>
</gene>
<dbReference type="EMBL" id="FR695866">
    <property type="protein sequence ID" value="CBX27604.1"/>
    <property type="molecule type" value="Genomic_DNA"/>
</dbReference>
<evidence type="ECO:0000313" key="1">
    <source>
        <dbReference type="EMBL" id="CBX27604.1"/>
    </source>
</evidence>
<sequence>MKIEINLPDHCIETEAKRLYKKSLTRFFESSDPSDPELEEKIDGLINFLEYTDFGHLRSSNPVLAGIEKGKAVLNILGENLFEIEVDGSIYKPRKKGR</sequence>
<dbReference type="AlphaFoldDB" id="E1YAL0"/>
<proteinExistence type="predicted"/>
<reference evidence="1" key="1">
    <citation type="journal article" date="2011" name="Environ. Microbiol.">
        <title>Genomic insights into the metabolic potential of the polycyclic aromatic hydrocarbon degrading sulfate-reducing Deltaproteobacterium N47.</title>
        <authorList>
            <person name="Bergmann F."/>
            <person name="Selesi D."/>
            <person name="Weinmaier T."/>
            <person name="Tischler P."/>
            <person name="Rattei T."/>
            <person name="Meckenstock R.U."/>
        </authorList>
    </citation>
    <scope>NUCLEOTIDE SEQUENCE</scope>
</reference>
<accession>E1YAL0</accession>
<organism evidence="1">
    <name type="scientific">uncultured Desulfobacterium sp</name>
    <dbReference type="NCBI Taxonomy" id="201089"/>
    <lineage>
        <taxon>Bacteria</taxon>
        <taxon>Pseudomonadati</taxon>
        <taxon>Thermodesulfobacteriota</taxon>
        <taxon>Desulfobacteria</taxon>
        <taxon>Desulfobacterales</taxon>
        <taxon>Desulfobacteriaceae</taxon>
        <taxon>Desulfobacterium</taxon>
        <taxon>environmental samples</taxon>
    </lineage>
</organism>